<dbReference type="SUPFAM" id="SSF51338">
    <property type="entry name" value="Composite domain of metallo-dependent hydrolases"/>
    <property type="match status" value="1"/>
</dbReference>
<protein>
    <submittedName>
        <fullName evidence="2">Imidazolonepropionase</fullName>
        <ecNumber evidence="2">3.5.2.7</ecNumber>
    </submittedName>
</protein>
<dbReference type="SUPFAM" id="SSF51556">
    <property type="entry name" value="Metallo-dependent hydrolases"/>
    <property type="match status" value="1"/>
</dbReference>
<accession>A0A1Y5TY34</accession>
<dbReference type="InParanoid" id="A0A1Y5TY34"/>
<dbReference type="Gene3D" id="3.20.20.140">
    <property type="entry name" value="Metal-dependent hydrolases"/>
    <property type="match status" value="1"/>
</dbReference>
<dbReference type="EMBL" id="FWFR01000004">
    <property type="protein sequence ID" value="SLN75580.1"/>
    <property type="molecule type" value="Genomic_DNA"/>
</dbReference>
<dbReference type="PANTHER" id="PTHR43135">
    <property type="entry name" value="ALPHA-D-RIBOSE 1-METHYLPHOSPHONATE 5-TRIPHOSPHATE DIPHOSPHATASE"/>
    <property type="match status" value="1"/>
</dbReference>
<sequence>MTLILRGGKIIDGTGAAPFLGDLVITEDRISAVGPSAETPPGATVVDATGHTVLPGLIDPHVHITWGETITNPRSWTAFSTLTTEQEAGFLDVTSKAARQFAEGAYIGRETLRAGFTTVRDVGVAAGYSDVVLREAVKNGFLGGPRILASGGGIAMTGGHGWDLGVVEADGVEAVRLAARTQLKAGADVIKIFATRAGLAGEVPGGPEFSIEEMKVICDEVRQRGKHTAAHAVGAEGIKRAVLAGVDTIEHGCYIDEEAAELMAERGTWLISTLHPYDRQATRATALGYPPYAAARSAEIMEVYPRNLRMAIDRGVKTALGSDSGIPGLTPHGENAREIVLFSRLLGVSPVEAIHRATGAAAESIRIGGTVGTLVPGKLADVLMVRADLETDIEAVLDLDNIRYVIKEGATVIANGEWKI</sequence>
<dbReference type="InterPro" id="IPR032466">
    <property type="entry name" value="Metal_Hydrolase"/>
</dbReference>
<dbReference type="InterPro" id="IPR006680">
    <property type="entry name" value="Amidohydro-rel"/>
</dbReference>
<dbReference type="OrthoDB" id="9782972at2"/>
<name>A0A1Y5TY34_9PROT</name>
<dbReference type="InterPro" id="IPR051781">
    <property type="entry name" value="Metallo-dep_Hydrolase"/>
</dbReference>
<dbReference type="AlphaFoldDB" id="A0A1Y5TY34"/>
<keyword evidence="3" id="KW-1185">Reference proteome</keyword>
<dbReference type="CDD" id="cd01299">
    <property type="entry name" value="Met_dep_hydrolase_A"/>
    <property type="match status" value="1"/>
</dbReference>
<dbReference type="EC" id="3.5.2.7" evidence="2"/>
<reference evidence="2 3" key="1">
    <citation type="submission" date="2017-03" db="EMBL/GenBank/DDBJ databases">
        <authorList>
            <person name="Afonso C.L."/>
            <person name="Miller P.J."/>
            <person name="Scott M.A."/>
            <person name="Spackman E."/>
            <person name="Goraichik I."/>
            <person name="Dimitrov K.M."/>
            <person name="Suarez D.L."/>
            <person name="Swayne D.E."/>
        </authorList>
    </citation>
    <scope>NUCLEOTIDE SEQUENCE [LARGE SCALE GENOMIC DNA]</scope>
    <source>
        <strain evidence="2 3">CECT 7691</strain>
    </source>
</reference>
<dbReference type="InterPro" id="IPR057744">
    <property type="entry name" value="OTAase-like"/>
</dbReference>
<evidence type="ECO:0000313" key="3">
    <source>
        <dbReference type="Proteomes" id="UP000193200"/>
    </source>
</evidence>
<dbReference type="Pfam" id="PF01979">
    <property type="entry name" value="Amidohydro_1"/>
    <property type="match status" value="1"/>
</dbReference>
<dbReference type="RefSeq" id="WP_085885236.1">
    <property type="nucleotide sequence ID" value="NZ_FWFR01000004.1"/>
</dbReference>
<dbReference type="InterPro" id="IPR011059">
    <property type="entry name" value="Metal-dep_hydrolase_composite"/>
</dbReference>
<dbReference type="PANTHER" id="PTHR43135:SF3">
    <property type="entry name" value="ALPHA-D-RIBOSE 1-METHYLPHOSPHONATE 5-TRIPHOSPHATE DIPHOSPHATASE"/>
    <property type="match status" value="1"/>
</dbReference>
<evidence type="ECO:0000259" key="1">
    <source>
        <dbReference type="Pfam" id="PF01979"/>
    </source>
</evidence>
<keyword evidence="2" id="KW-0378">Hydrolase</keyword>
<dbReference type="Proteomes" id="UP000193200">
    <property type="component" value="Unassembled WGS sequence"/>
</dbReference>
<organism evidence="2 3">
    <name type="scientific">Oceanibacterium hippocampi</name>
    <dbReference type="NCBI Taxonomy" id="745714"/>
    <lineage>
        <taxon>Bacteria</taxon>
        <taxon>Pseudomonadati</taxon>
        <taxon>Pseudomonadota</taxon>
        <taxon>Alphaproteobacteria</taxon>
        <taxon>Sneathiellales</taxon>
        <taxon>Sneathiellaceae</taxon>
        <taxon>Oceanibacterium</taxon>
    </lineage>
</organism>
<evidence type="ECO:0000313" key="2">
    <source>
        <dbReference type="EMBL" id="SLN75580.1"/>
    </source>
</evidence>
<gene>
    <name evidence="2" type="primary">hutI_3</name>
    <name evidence="2" type="ORF">OCH7691_03893</name>
</gene>
<dbReference type="Gene3D" id="2.30.40.10">
    <property type="entry name" value="Urease, subunit C, domain 1"/>
    <property type="match status" value="1"/>
</dbReference>
<feature type="domain" description="Amidohydrolase-related" evidence="1">
    <location>
        <begin position="52"/>
        <end position="412"/>
    </location>
</feature>
<proteinExistence type="predicted"/>
<dbReference type="GO" id="GO:0050480">
    <property type="term" value="F:imidazolonepropionase activity"/>
    <property type="evidence" value="ECO:0007669"/>
    <property type="project" value="UniProtKB-EC"/>
</dbReference>